<evidence type="ECO:0000313" key="7">
    <source>
        <dbReference type="Proteomes" id="UP001378592"/>
    </source>
</evidence>
<dbReference type="GO" id="GO:0005634">
    <property type="term" value="C:nucleus"/>
    <property type="evidence" value="ECO:0007669"/>
    <property type="project" value="UniProtKB-SubCell"/>
</dbReference>
<dbReference type="Pfam" id="PF01868">
    <property type="entry name" value="RNase_P-MRP_p29"/>
    <property type="match status" value="1"/>
</dbReference>
<sequence length="231" mass="26787">MVDRRFGDFYAALPPSTSEVVVGPNANQKCEYNVVTLLHKICKQNTENISEEIKWPFIMRGFRRRSRAKCVKKKKLLSLKERRELGLYKLRRNGMKYRDFLPLHNLWQEYFIDYIDFPSLEEQNFTGSPNDRQLGNVSLKLMKADYHGAILCVKKSICSSLVGKKGIVVFDTKNTFQLLDEDDVLRIIPKESSVFTLKVRDLTFTILGNQFCIKSSMRNSKKIKGCISMDL</sequence>
<dbReference type="AlphaFoldDB" id="A0AAN9VN77"/>
<evidence type="ECO:0000313" key="6">
    <source>
        <dbReference type="EMBL" id="KAK7794434.1"/>
    </source>
</evidence>
<dbReference type="InterPro" id="IPR016848">
    <property type="entry name" value="RNase_P/MRP_Rpp29-subunit"/>
</dbReference>
<proteinExistence type="inferred from homology"/>
<dbReference type="EMBL" id="JAZDUA010000333">
    <property type="protein sequence ID" value="KAK7794434.1"/>
    <property type="molecule type" value="Genomic_DNA"/>
</dbReference>
<keyword evidence="7" id="KW-1185">Reference proteome</keyword>
<dbReference type="SUPFAM" id="SSF101744">
    <property type="entry name" value="Rof/RNase P subunit-like"/>
    <property type="match status" value="1"/>
</dbReference>
<dbReference type="InterPro" id="IPR023534">
    <property type="entry name" value="Rof/RNase_P-like"/>
</dbReference>
<dbReference type="GO" id="GO:0030677">
    <property type="term" value="C:ribonuclease P complex"/>
    <property type="evidence" value="ECO:0007669"/>
    <property type="project" value="InterPro"/>
</dbReference>
<comment type="function">
    <text evidence="1">Component of ribonuclease P, a ribonucleoprotein complex that generates mature tRNA molecules by cleaving their 5'-ends.</text>
</comment>
<gene>
    <name evidence="6" type="ORF">R5R35_003807</name>
</gene>
<evidence type="ECO:0000256" key="5">
    <source>
        <dbReference type="ARBA" id="ARBA00046486"/>
    </source>
</evidence>
<comment type="caution">
    <text evidence="6">The sequence shown here is derived from an EMBL/GenBank/DDBJ whole genome shotgun (WGS) entry which is preliminary data.</text>
</comment>
<dbReference type="GO" id="GO:0006364">
    <property type="term" value="P:rRNA processing"/>
    <property type="evidence" value="ECO:0007669"/>
    <property type="project" value="TreeGrafter"/>
</dbReference>
<dbReference type="Proteomes" id="UP001378592">
    <property type="component" value="Unassembled WGS sequence"/>
</dbReference>
<comment type="subunit">
    <text evidence="5">Component of nuclear RNase P and RNase MRP ribonucleoproteins. RNase P consists of a catalytic RNA moiety and 10 different protein chains; POP1, POP4, POP5, POP7, RPP14, RPP21, RPP25, RPP30, RPP38 and RPP40. Within the RNase P complex, POP1, POP7 and RPP25 form the 'finger' subcomplex, POP5, RPP14, RPP40 and homodimeric RPP30 form the 'palm' subcomplex, and RPP21, POP4 and RPP38 form the 'wrist' subcomplex. All subunits of the RNase P complex interact with the catalytic RNA. Several subunits of RNase P are also part of the RNase MRP complex. RNase MRP consists of a catalytic RNA moiety and about 8 protein subunits; POP1, POP7, RPP25, RPP30, RPP38, RPP40 and possibly also POP4 and POP5.</text>
</comment>
<name>A0AAN9VN77_9ORTH</name>
<dbReference type="GO" id="GO:0000172">
    <property type="term" value="C:ribonuclease MRP complex"/>
    <property type="evidence" value="ECO:0007669"/>
    <property type="project" value="InterPro"/>
</dbReference>
<dbReference type="Gene3D" id="2.30.30.210">
    <property type="entry name" value="Ribonuclease P/MRP, subunit p29"/>
    <property type="match status" value="1"/>
</dbReference>
<comment type="similarity">
    <text evidence="3">Belongs to the eukaryotic/archaeal RNase P protein component 1 family.</text>
</comment>
<dbReference type="PANTHER" id="PTHR13348:SF0">
    <property type="entry name" value="RIBONUCLEASE P PROTEIN SUBUNIT P29"/>
    <property type="match status" value="1"/>
</dbReference>
<accession>A0AAN9VN77</accession>
<evidence type="ECO:0000256" key="1">
    <source>
        <dbReference type="ARBA" id="ARBA00002435"/>
    </source>
</evidence>
<reference evidence="6 7" key="1">
    <citation type="submission" date="2024-03" db="EMBL/GenBank/DDBJ databases">
        <title>The genome assembly and annotation of the cricket Gryllus longicercus Weissman &amp; Gray.</title>
        <authorList>
            <person name="Szrajer S."/>
            <person name="Gray D."/>
            <person name="Ylla G."/>
        </authorList>
    </citation>
    <scope>NUCLEOTIDE SEQUENCE [LARGE SCALE GENOMIC DNA]</scope>
    <source>
        <strain evidence="6">DAG 2021-001</strain>
        <tissue evidence="6">Whole body minus gut</tissue>
    </source>
</reference>
<dbReference type="InterPro" id="IPR036980">
    <property type="entry name" value="RNase_P/MRP_Rpp29_sf"/>
</dbReference>
<evidence type="ECO:0000256" key="3">
    <source>
        <dbReference type="ARBA" id="ARBA00006181"/>
    </source>
</evidence>
<organism evidence="6 7">
    <name type="scientific">Gryllus longicercus</name>
    <dbReference type="NCBI Taxonomy" id="2509291"/>
    <lineage>
        <taxon>Eukaryota</taxon>
        <taxon>Metazoa</taxon>
        <taxon>Ecdysozoa</taxon>
        <taxon>Arthropoda</taxon>
        <taxon>Hexapoda</taxon>
        <taxon>Insecta</taxon>
        <taxon>Pterygota</taxon>
        <taxon>Neoptera</taxon>
        <taxon>Polyneoptera</taxon>
        <taxon>Orthoptera</taxon>
        <taxon>Ensifera</taxon>
        <taxon>Gryllidea</taxon>
        <taxon>Grylloidea</taxon>
        <taxon>Gryllidae</taxon>
        <taxon>Gryllinae</taxon>
        <taxon>Gryllus</taxon>
    </lineage>
</organism>
<dbReference type="InterPro" id="IPR002730">
    <property type="entry name" value="Rpp29/RNP1"/>
</dbReference>
<evidence type="ECO:0000256" key="4">
    <source>
        <dbReference type="ARBA" id="ARBA00016225"/>
    </source>
</evidence>
<protein>
    <recommendedName>
        <fullName evidence="4">Ribonuclease P protein subunit p29</fullName>
    </recommendedName>
</protein>
<dbReference type="SMART" id="SM00538">
    <property type="entry name" value="POP4"/>
    <property type="match status" value="1"/>
</dbReference>
<dbReference type="PANTHER" id="PTHR13348">
    <property type="entry name" value="RIBONUCLEASE P SUBUNIT P29"/>
    <property type="match status" value="1"/>
</dbReference>
<dbReference type="GO" id="GO:0033204">
    <property type="term" value="F:ribonuclease P RNA binding"/>
    <property type="evidence" value="ECO:0007669"/>
    <property type="project" value="InterPro"/>
</dbReference>
<comment type="subcellular location">
    <subcellularLocation>
        <location evidence="2">Nucleus</location>
    </subcellularLocation>
</comment>
<dbReference type="GO" id="GO:0001682">
    <property type="term" value="P:tRNA 5'-leader removal"/>
    <property type="evidence" value="ECO:0007669"/>
    <property type="project" value="InterPro"/>
</dbReference>
<evidence type="ECO:0000256" key="2">
    <source>
        <dbReference type="ARBA" id="ARBA00004123"/>
    </source>
</evidence>